<proteinExistence type="predicted"/>
<feature type="transmembrane region" description="Helical" evidence="7">
    <location>
        <begin position="294"/>
        <end position="316"/>
    </location>
</feature>
<sequence>MGAGMFKPLKIRAYRSLFGAQVFSDLGNWFDFVALQVIVAYHWGLDETAVASVIIALGLPWVIIGPFASVFVDRLPKKIVMIVCLILRIIFVGGLFFAPNLYYLLLFVFLKGTAAALYDPARQSTIRMTVPDEQLPEAVTLSQLSVNTMKILGPALGGAIIAFFGVKSPFLFEAAGFLIAIIFLMMMPKLDEKAYVEEMETTNDNPQKSSYWKDLFDGLIHIAKTPLLKISIILSSVAFFIIFLYDGLFVFLAQDLGFTKENFGLLISSVGLGSVVGSLLLGQWTSWKNNPIHLMSISALFSGTLIISVGLGSMGILNLPHLVWIIGAFFLGLLGSGEAVPYGYVLQSETPKQMMGRVSAAAMSMQTFSMLIAPAIGALLAKLTSVSVVMIGAGTATCLLGIFVLVFILRKLKALQTNKETAPIQKSTG</sequence>
<feature type="transmembrane region" description="Helical" evidence="7">
    <location>
        <begin position="49"/>
        <end position="72"/>
    </location>
</feature>
<name>A0ABS5P072_9BACI</name>
<feature type="transmembrane region" description="Helical" evidence="7">
    <location>
        <begin position="170"/>
        <end position="187"/>
    </location>
</feature>
<accession>A0ABS5P072</accession>
<evidence type="ECO:0000256" key="4">
    <source>
        <dbReference type="ARBA" id="ARBA00022692"/>
    </source>
</evidence>
<keyword evidence="10" id="KW-1185">Reference proteome</keyword>
<dbReference type="EMBL" id="JAGYPM010000008">
    <property type="protein sequence ID" value="MBS4193064.1"/>
    <property type="molecule type" value="Genomic_DNA"/>
</dbReference>
<evidence type="ECO:0000259" key="8">
    <source>
        <dbReference type="PROSITE" id="PS50850"/>
    </source>
</evidence>
<dbReference type="PANTHER" id="PTHR43266">
    <property type="entry name" value="MACROLIDE-EFFLUX PROTEIN"/>
    <property type="match status" value="1"/>
</dbReference>
<dbReference type="CDD" id="cd06173">
    <property type="entry name" value="MFS_MefA_like"/>
    <property type="match status" value="1"/>
</dbReference>
<comment type="subcellular location">
    <subcellularLocation>
        <location evidence="1">Cell membrane</location>
        <topology evidence="1">Multi-pass membrane protein</topology>
    </subcellularLocation>
</comment>
<evidence type="ECO:0000256" key="5">
    <source>
        <dbReference type="ARBA" id="ARBA00022989"/>
    </source>
</evidence>
<keyword evidence="2" id="KW-0813">Transport</keyword>
<evidence type="ECO:0000256" key="7">
    <source>
        <dbReference type="SAM" id="Phobius"/>
    </source>
</evidence>
<dbReference type="InterPro" id="IPR011701">
    <property type="entry name" value="MFS"/>
</dbReference>
<evidence type="ECO:0000256" key="3">
    <source>
        <dbReference type="ARBA" id="ARBA00022475"/>
    </source>
</evidence>
<keyword evidence="5 7" id="KW-1133">Transmembrane helix</keyword>
<evidence type="ECO:0000256" key="1">
    <source>
        <dbReference type="ARBA" id="ARBA00004651"/>
    </source>
</evidence>
<protein>
    <submittedName>
        <fullName evidence="9">MFS transporter</fullName>
    </submittedName>
</protein>
<feature type="transmembrane region" description="Helical" evidence="7">
    <location>
        <begin position="263"/>
        <end position="282"/>
    </location>
</feature>
<dbReference type="InterPro" id="IPR036259">
    <property type="entry name" value="MFS_trans_sf"/>
</dbReference>
<feature type="domain" description="Major facilitator superfamily (MFS) profile" evidence="8">
    <location>
        <begin position="1"/>
        <end position="413"/>
    </location>
</feature>
<feature type="transmembrane region" description="Helical" evidence="7">
    <location>
        <begin position="322"/>
        <end position="346"/>
    </location>
</feature>
<evidence type="ECO:0000256" key="6">
    <source>
        <dbReference type="ARBA" id="ARBA00023136"/>
    </source>
</evidence>
<feature type="transmembrane region" description="Helical" evidence="7">
    <location>
        <begin position="230"/>
        <end position="251"/>
    </location>
</feature>
<organism evidence="9 10">
    <name type="scientific">Cytobacillus citreus</name>
    <dbReference type="NCBI Taxonomy" id="2833586"/>
    <lineage>
        <taxon>Bacteria</taxon>
        <taxon>Bacillati</taxon>
        <taxon>Bacillota</taxon>
        <taxon>Bacilli</taxon>
        <taxon>Bacillales</taxon>
        <taxon>Bacillaceae</taxon>
        <taxon>Cytobacillus</taxon>
    </lineage>
</organism>
<feature type="transmembrane region" description="Helical" evidence="7">
    <location>
        <begin position="21"/>
        <end position="43"/>
    </location>
</feature>
<feature type="transmembrane region" description="Helical" evidence="7">
    <location>
        <begin position="358"/>
        <end position="380"/>
    </location>
</feature>
<dbReference type="Pfam" id="PF07690">
    <property type="entry name" value="MFS_1"/>
    <property type="match status" value="1"/>
</dbReference>
<dbReference type="RefSeq" id="WP_213104504.1">
    <property type="nucleotide sequence ID" value="NZ_JAGYPM010000008.1"/>
</dbReference>
<dbReference type="Proteomes" id="UP000681027">
    <property type="component" value="Unassembled WGS sequence"/>
</dbReference>
<feature type="transmembrane region" description="Helical" evidence="7">
    <location>
        <begin position="79"/>
        <end position="96"/>
    </location>
</feature>
<gene>
    <name evidence="9" type="ORF">KHA94_23430</name>
</gene>
<dbReference type="PANTHER" id="PTHR43266:SF2">
    <property type="entry name" value="MAJOR FACILITATOR SUPERFAMILY (MFS) PROFILE DOMAIN-CONTAINING PROTEIN"/>
    <property type="match status" value="1"/>
</dbReference>
<dbReference type="InterPro" id="IPR020846">
    <property type="entry name" value="MFS_dom"/>
</dbReference>
<dbReference type="Gene3D" id="1.20.1250.20">
    <property type="entry name" value="MFS general substrate transporter like domains"/>
    <property type="match status" value="1"/>
</dbReference>
<evidence type="ECO:0000313" key="10">
    <source>
        <dbReference type="Proteomes" id="UP000681027"/>
    </source>
</evidence>
<reference evidence="9 10" key="1">
    <citation type="submission" date="2021-05" db="EMBL/GenBank/DDBJ databases">
        <title>Novel Bacillus species.</title>
        <authorList>
            <person name="Liu G."/>
        </authorList>
    </citation>
    <scope>NUCLEOTIDE SEQUENCE [LARGE SCALE GENOMIC DNA]</scope>
    <source>
        <strain evidence="9 10">FJAT-49705</strain>
    </source>
</reference>
<dbReference type="SUPFAM" id="SSF103473">
    <property type="entry name" value="MFS general substrate transporter"/>
    <property type="match status" value="1"/>
</dbReference>
<dbReference type="PROSITE" id="PS50850">
    <property type="entry name" value="MFS"/>
    <property type="match status" value="1"/>
</dbReference>
<keyword evidence="4 7" id="KW-0812">Transmembrane</keyword>
<evidence type="ECO:0000256" key="2">
    <source>
        <dbReference type="ARBA" id="ARBA00022448"/>
    </source>
</evidence>
<feature type="transmembrane region" description="Helical" evidence="7">
    <location>
        <begin position="386"/>
        <end position="409"/>
    </location>
</feature>
<comment type="caution">
    <text evidence="9">The sequence shown here is derived from an EMBL/GenBank/DDBJ whole genome shotgun (WGS) entry which is preliminary data.</text>
</comment>
<keyword evidence="3" id="KW-1003">Cell membrane</keyword>
<keyword evidence="6 7" id="KW-0472">Membrane</keyword>
<evidence type="ECO:0000313" key="9">
    <source>
        <dbReference type="EMBL" id="MBS4193064.1"/>
    </source>
</evidence>